<dbReference type="RefSeq" id="WP_346819438.1">
    <property type="nucleotide sequence ID" value="NZ_JBDKWZ010000001.1"/>
</dbReference>
<evidence type="ECO:0000313" key="2">
    <source>
        <dbReference type="Proteomes" id="UP001403385"/>
    </source>
</evidence>
<reference evidence="1 2" key="1">
    <citation type="submission" date="2024-04" db="EMBL/GenBank/DDBJ databases">
        <title>Novel genus in family Flammeovirgaceae.</title>
        <authorList>
            <person name="Nguyen T.H."/>
            <person name="Vuong T.Q."/>
            <person name="Le H."/>
            <person name="Kim S.-G."/>
        </authorList>
    </citation>
    <scope>NUCLEOTIDE SEQUENCE [LARGE SCALE GENOMIC DNA]</scope>
    <source>
        <strain evidence="1 2">JCM 23209</strain>
    </source>
</reference>
<name>A0AAW9S157_9BACT</name>
<proteinExistence type="predicted"/>
<organism evidence="1 2">
    <name type="scientific">Rapidithrix thailandica</name>
    <dbReference type="NCBI Taxonomy" id="413964"/>
    <lineage>
        <taxon>Bacteria</taxon>
        <taxon>Pseudomonadati</taxon>
        <taxon>Bacteroidota</taxon>
        <taxon>Cytophagia</taxon>
        <taxon>Cytophagales</taxon>
        <taxon>Flammeovirgaceae</taxon>
        <taxon>Rapidithrix</taxon>
    </lineage>
</organism>
<sequence>MIVVTASWLKYINPFIRAMALFPFVLVAEKSFKEDDVLINHEKIHLRQQLELLVLPFYILYLIHYSINLLKYKSHWEAYHHIVFEREAYQNERNLDYLNSRGVWAFQGYWKK</sequence>
<protein>
    <recommendedName>
        <fullName evidence="3">Peptidase M56 domain-containing protein</fullName>
    </recommendedName>
</protein>
<evidence type="ECO:0000313" key="1">
    <source>
        <dbReference type="EMBL" id="MEN7546654.1"/>
    </source>
</evidence>
<dbReference type="AlphaFoldDB" id="A0AAW9S157"/>
<keyword evidence="2" id="KW-1185">Reference proteome</keyword>
<evidence type="ECO:0008006" key="3">
    <source>
        <dbReference type="Google" id="ProtNLM"/>
    </source>
</evidence>
<dbReference type="EMBL" id="JBDKWZ010000001">
    <property type="protein sequence ID" value="MEN7546654.1"/>
    <property type="molecule type" value="Genomic_DNA"/>
</dbReference>
<dbReference type="Proteomes" id="UP001403385">
    <property type="component" value="Unassembled WGS sequence"/>
</dbReference>
<accession>A0AAW9S157</accession>
<gene>
    <name evidence="1" type="ORF">AAG747_01965</name>
</gene>
<comment type="caution">
    <text evidence="1">The sequence shown here is derived from an EMBL/GenBank/DDBJ whole genome shotgun (WGS) entry which is preliminary data.</text>
</comment>